<keyword evidence="9" id="KW-0414">Isoprene biosynthesis</keyword>
<dbReference type="HAMAP" id="MF_00061">
    <property type="entry name" value="IspE"/>
    <property type="match status" value="1"/>
</dbReference>
<dbReference type="GO" id="GO:0005524">
    <property type="term" value="F:ATP binding"/>
    <property type="evidence" value="ECO:0007669"/>
    <property type="project" value="UniProtKB-UniRule"/>
</dbReference>
<dbReference type="NCBIfam" id="TIGR00154">
    <property type="entry name" value="ispE"/>
    <property type="match status" value="1"/>
</dbReference>
<evidence type="ECO:0000256" key="3">
    <source>
        <dbReference type="ARBA" id="ARBA00017473"/>
    </source>
</evidence>
<feature type="active site" evidence="9">
    <location>
        <position position="129"/>
    </location>
</feature>
<dbReference type="InterPro" id="IPR013750">
    <property type="entry name" value="GHMP_kinase_C_dom"/>
</dbReference>
<evidence type="ECO:0000256" key="5">
    <source>
        <dbReference type="ARBA" id="ARBA00022741"/>
    </source>
</evidence>
<evidence type="ECO:0000256" key="7">
    <source>
        <dbReference type="ARBA" id="ARBA00022840"/>
    </source>
</evidence>
<dbReference type="InterPro" id="IPR004424">
    <property type="entry name" value="IspE"/>
</dbReference>
<keyword evidence="7 9" id="KW-0067">ATP-binding</keyword>
<evidence type="ECO:0000256" key="2">
    <source>
        <dbReference type="ARBA" id="ARBA00012052"/>
    </source>
</evidence>
<dbReference type="GO" id="GO:0016114">
    <property type="term" value="P:terpenoid biosynthetic process"/>
    <property type="evidence" value="ECO:0007669"/>
    <property type="project" value="UniProtKB-UniRule"/>
</dbReference>
<dbReference type="InterPro" id="IPR014721">
    <property type="entry name" value="Ribsml_uS5_D2-typ_fold_subgr"/>
</dbReference>
<evidence type="ECO:0000259" key="10">
    <source>
        <dbReference type="Pfam" id="PF00288"/>
    </source>
</evidence>
<dbReference type="SUPFAM" id="SSF54211">
    <property type="entry name" value="Ribosomal protein S5 domain 2-like"/>
    <property type="match status" value="1"/>
</dbReference>
<dbReference type="EC" id="2.7.1.148" evidence="2 9"/>
<gene>
    <name evidence="9 12" type="primary">ispE</name>
    <name evidence="12" type="ORF">ENO47_07870</name>
</gene>
<reference evidence="12" key="1">
    <citation type="journal article" date="2020" name="mSystems">
        <title>Genome- and Community-Level Interaction Insights into Carbon Utilization and Element Cycling Functions of Hydrothermarchaeota in Hydrothermal Sediment.</title>
        <authorList>
            <person name="Zhou Z."/>
            <person name="Liu Y."/>
            <person name="Xu W."/>
            <person name="Pan J."/>
            <person name="Luo Z.H."/>
            <person name="Li M."/>
        </authorList>
    </citation>
    <scope>NUCLEOTIDE SEQUENCE [LARGE SCALE GENOMIC DNA]</scope>
    <source>
        <strain evidence="12">SpSt-132</strain>
    </source>
</reference>
<evidence type="ECO:0000256" key="8">
    <source>
        <dbReference type="ARBA" id="ARBA00032554"/>
    </source>
</evidence>
<feature type="domain" description="GHMP kinase C-terminal" evidence="11">
    <location>
        <begin position="192"/>
        <end position="249"/>
    </location>
</feature>
<dbReference type="SUPFAM" id="SSF55060">
    <property type="entry name" value="GHMP Kinase, C-terminal domain"/>
    <property type="match status" value="1"/>
</dbReference>
<dbReference type="EMBL" id="DSFP01000067">
    <property type="protein sequence ID" value="HEW46563.1"/>
    <property type="molecule type" value="Genomic_DNA"/>
</dbReference>
<dbReference type="AlphaFoldDB" id="A0A7C2Z430"/>
<dbReference type="GO" id="GO:0050515">
    <property type="term" value="F:4-(cytidine 5'-diphospho)-2-C-methyl-D-erythritol kinase activity"/>
    <property type="evidence" value="ECO:0007669"/>
    <property type="project" value="UniProtKB-UniRule"/>
</dbReference>
<dbReference type="Pfam" id="PF00288">
    <property type="entry name" value="GHMP_kinases_N"/>
    <property type="match status" value="1"/>
</dbReference>
<keyword evidence="4 9" id="KW-0808">Transferase</keyword>
<name>A0A7C2Z430_9AQUI</name>
<comment type="catalytic activity">
    <reaction evidence="9">
        <text>4-CDP-2-C-methyl-D-erythritol + ATP = 4-CDP-2-C-methyl-D-erythritol 2-phosphate + ADP + H(+)</text>
        <dbReference type="Rhea" id="RHEA:18437"/>
        <dbReference type="ChEBI" id="CHEBI:15378"/>
        <dbReference type="ChEBI" id="CHEBI:30616"/>
        <dbReference type="ChEBI" id="CHEBI:57823"/>
        <dbReference type="ChEBI" id="CHEBI:57919"/>
        <dbReference type="ChEBI" id="CHEBI:456216"/>
        <dbReference type="EC" id="2.7.1.148"/>
    </reaction>
</comment>
<sequence length="269" mass="29657">MRVLSPAKLNLGLWLLGKRSDGYHEIFTIYHAIDLFDEILIEDGPLSIETSTGIPMEENLVYKAIKLMENRLGEEINFRIYIQKNIPEGAGLGGGSSNVASVLKAINELLGNPLDLEDLKSIASQVSSDAPFFLFGGSAIGRGRGEVLEKIELPKRVFTLIYPRVKCSTAYVYSMVKENMLTGNLSSDKIIDCLRAGDFSPLENRLGELAGELYPEVGEVLRFLRSLGLKALVSGSGSSLFYVGEPLPEVELACKLRNWMLYKVESYGV</sequence>
<dbReference type="InterPro" id="IPR006204">
    <property type="entry name" value="GHMP_kinase_N_dom"/>
</dbReference>
<evidence type="ECO:0000256" key="1">
    <source>
        <dbReference type="ARBA" id="ARBA00009684"/>
    </source>
</evidence>
<keyword evidence="5 9" id="KW-0547">Nucleotide-binding</keyword>
<dbReference type="Gene3D" id="3.30.230.10">
    <property type="match status" value="1"/>
</dbReference>
<evidence type="ECO:0000256" key="6">
    <source>
        <dbReference type="ARBA" id="ARBA00022777"/>
    </source>
</evidence>
<protein>
    <recommendedName>
        <fullName evidence="3 9">4-diphosphocytidyl-2-C-methyl-D-erythritol kinase</fullName>
        <shortName evidence="9">CMK</shortName>
        <ecNumber evidence="2 9">2.7.1.148</ecNumber>
    </recommendedName>
    <alternativeName>
        <fullName evidence="8 9">4-(cytidine-5'-diphospho)-2-C-methyl-D-erythritol kinase</fullName>
    </alternativeName>
</protein>
<comment type="function">
    <text evidence="9">Catalyzes the phosphorylation of the position 2 hydroxy group of 4-diphosphocytidyl-2C-methyl-D-erythritol.</text>
</comment>
<keyword evidence="6 9" id="KW-0418">Kinase</keyword>
<dbReference type="Pfam" id="PF08544">
    <property type="entry name" value="GHMP_kinases_C"/>
    <property type="match status" value="1"/>
</dbReference>
<comment type="caution">
    <text evidence="12">The sequence shown here is derived from an EMBL/GenBank/DDBJ whole genome shotgun (WGS) entry which is preliminary data.</text>
</comment>
<evidence type="ECO:0000313" key="12">
    <source>
        <dbReference type="EMBL" id="HEW46563.1"/>
    </source>
</evidence>
<accession>A0A7C2Z430</accession>
<dbReference type="PANTHER" id="PTHR43527:SF2">
    <property type="entry name" value="4-DIPHOSPHOCYTIDYL-2-C-METHYL-D-ERYTHRITOL KINASE, CHLOROPLASTIC"/>
    <property type="match status" value="1"/>
</dbReference>
<comment type="pathway">
    <text evidence="9">Isoprenoid biosynthesis; isopentenyl diphosphate biosynthesis via DXP pathway; isopentenyl diphosphate from 1-deoxy-D-xylulose 5-phosphate: step 3/6.</text>
</comment>
<dbReference type="UniPathway" id="UPA00056">
    <property type="reaction ID" value="UER00094"/>
</dbReference>
<evidence type="ECO:0000259" key="11">
    <source>
        <dbReference type="Pfam" id="PF08544"/>
    </source>
</evidence>
<feature type="active site" evidence="9">
    <location>
        <position position="8"/>
    </location>
</feature>
<dbReference type="Gene3D" id="3.30.70.890">
    <property type="entry name" value="GHMP kinase, C-terminal domain"/>
    <property type="match status" value="1"/>
</dbReference>
<feature type="binding site" evidence="9">
    <location>
        <begin position="87"/>
        <end position="97"/>
    </location>
    <ligand>
        <name>ATP</name>
        <dbReference type="ChEBI" id="CHEBI:30616"/>
    </ligand>
</feature>
<feature type="domain" description="GHMP kinase N-terminal" evidence="10">
    <location>
        <begin position="59"/>
        <end position="137"/>
    </location>
</feature>
<dbReference type="PANTHER" id="PTHR43527">
    <property type="entry name" value="4-DIPHOSPHOCYTIDYL-2-C-METHYL-D-ERYTHRITOL KINASE, CHLOROPLASTIC"/>
    <property type="match status" value="1"/>
</dbReference>
<dbReference type="InterPro" id="IPR036554">
    <property type="entry name" value="GHMP_kinase_C_sf"/>
</dbReference>
<organism evidence="12">
    <name type="scientific">Hydrogenobacter sp</name>
    <dbReference type="NCBI Taxonomy" id="2152829"/>
    <lineage>
        <taxon>Bacteria</taxon>
        <taxon>Pseudomonadati</taxon>
        <taxon>Aquificota</taxon>
        <taxon>Aquificia</taxon>
        <taxon>Aquificales</taxon>
        <taxon>Aquificaceae</taxon>
        <taxon>Hydrogenobacter</taxon>
    </lineage>
</organism>
<dbReference type="PIRSF" id="PIRSF010376">
    <property type="entry name" value="IspE"/>
    <property type="match status" value="1"/>
</dbReference>
<dbReference type="GO" id="GO:0019288">
    <property type="term" value="P:isopentenyl diphosphate biosynthetic process, methylerythritol 4-phosphate pathway"/>
    <property type="evidence" value="ECO:0007669"/>
    <property type="project" value="UniProtKB-UniRule"/>
</dbReference>
<evidence type="ECO:0000256" key="9">
    <source>
        <dbReference type="HAMAP-Rule" id="MF_00061"/>
    </source>
</evidence>
<proteinExistence type="inferred from homology"/>
<evidence type="ECO:0000256" key="4">
    <source>
        <dbReference type="ARBA" id="ARBA00022679"/>
    </source>
</evidence>
<dbReference type="InterPro" id="IPR020568">
    <property type="entry name" value="Ribosomal_Su5_D2-typ_SF"/>
</dbReference>
<comment type="similarity">
    <text evidence="1 9">Belongs to the GHMP kinase family. IspE subfamily.</text>
</comment>